<keyword evidence="3" id="KW-1185">Reference proteome</keyword>
<evidence type="ECO:0000313" key="2">
    <source>
        <dbReference type="EMBL" id="EGT40217.1"/>
    </source>
</evidence>
<name>G0NYS4_CAEBE</name>
<proteinExistence type="predicted"/>
<evidence type="ECO:0000256" key="1">
    <source>
        <dbReference type="SAM" id="MobiDB-lite"/>
    </source>
</evidence>
<dbReference type="AlphaFoldDB" id="G0NYS4"/>
<dbReference type="InParanoid" id="G0NYS4"/>
<gene>
    <name evidence="2" type="ORF">CAEBREN_04707</name>
</gene>
<protein>
    <submittedName>
        <fullName evidence="2">Uncharacterized protein</fullName>
    </submittedName>
</protein>
<dbReference type="EMBL" id="GL379984">
    <property type="protein sequence ID" value="EGT40217.1"/>
    <property type="molecule type" value="Genomic_DNA"/>
</dbReference>
<organism evidence="3">
    <name type="scientific">Caenorhabditis brenneri</name>
    <name type="common">Nematode worm</name>
    <dbReference type="NCBI Taxonomy" id="135651"/>
    <lineage>
        <taxon>Eukaryota</taxon>
        <taxon>Metazoa</taxon>
        <taxon>Ecdysozoa</taxon>
        <taxon>Nematoda</taxon>
        <taxon>Chromadorea</taxon>
        <taxon>Rhabditida</taxon>
        <taxon>Rhabditina</taxon>
        <taxon>Rhabditomorpha</taxon>
        <taxon>Rhabditoidea</taxon>
        <taxon>Rhabditidae</taxon>
        <taxon>Peloderinae</taxon>
        <taxon>Caenorhabditis</taxon>
    </lineage>
</organism>
<reference evidence="3" key="1">
    <citation type="submission" date="2011-07" db="EMBL/GenBank/DDBJ databases">
        <authorList>
            <consortium name="Caenorhabditis brenneri Sequencing and Analysis Consortium"/>
            <person name="Wilson R.K."/>
        </authorList>
    </citation>
    <scope>NUCLEOTIDE SEQUENCE [LARGE SCALE GENOMIC DNA]</scope>
    <source>
        <strain evidence="3">PB2801</strain>
    </source>
</reference>
<accession>G0NYS4</accession>
<evidence type="ECO:0000313" key="3">
    <source>
        <dbReference type="Proteomes" id="UP000008068"/>
    </source>
</evidence>
<dbReference type="HOGENOM" id="CLU_2361563_0_0_1"/>
<feature type="region of interest" description="Disordered" evidence="1">
    <location>
        <begin position="1"/>
        <end position="20"/>
    </location>
</feature>
<feature type="compositionally biased region" description="Polar residues" evidence="1">
    <location>
        <begin position="1"/>
        <end position="10"/>
    </location>
</feature>
<sequence>MSSLSPNRTVQPIPAGRRFTPENRRKGIQVIYLELIRSYQTAYEKGKLPYSQDLREQLNNLKIHIRQNEKVFRNRFVYPRTATEPLLRRFPLPERN</sequence>
<dbReference type="Proteomes" id="UP000008068">
    <property type="component" value="Unassembled WGS sequence"/>
</dbReference>